<dbReference type="InterPro" id="IPR036865">
    <property type="entry name" value="CRAL-TRIO_dom_sf"/>
</dbReference>
<keyword evidence="3" id="KW-1185">Reference proteome</keyword>
<evidence type="ECO:0000313" key="2">
    <source>
        <dbReference type="EMBL" id="CAB9512513.1"/>
    </source>
</evidence>
<dbReference type="AlphaFoldDB" id="A0A9N8HEZ2"/>
<accession>A0A9N8HEZ2</accession>
<sequence length="305" mass="34932">MMNPPQPVEDAHAEEVAAEAHPEDVNHQDERGPPNDEVALDDSSSGTNSGKMWLSDQEREWALTIREAIDNDPELDSISDFQCVQLALVVKQDALEDALERAHRLQCFRQQYEIRNTSSDAKMRLPRFLDFFPGYVLTVSYMHDSDSQYCCIDARAFQQAKVTSEGGFCTFISGLYYIYEGLNPDFKSMRNGTNMVFECGGFDFTMISHKISRRLCEEFYATYPINCRQMNFFHSGVFVALLLSQSKRFLPKELSSKFHTGCVFEGGRLDSFYLLPNLEAAQKRVLGRTMECLTERYANDESFRL</sequence>
<dbReference type="Proteomes" id="UP001153069">
    <property type="component" value="Unassembled WGS sequence"/>
</dbReference>
<evidence type="ECO:0000256" key="1">
    <source>
        <dbReference type="SAM" id="MobiDB-lite"/>
    </source>
</evidence>
<dbReference type="Gene3D" id="3.40.525.10">
    <property type="entry name" value="CRAL-TRIO lipid binding domain"/>
    <property type="match status" value="1"/>
</dbReference>
<organism evidence="2 3">
    <name type="scientific">Seminavis robusta</name>
    <dbReference type="NCBI Taxonomy" id="568900"/>
    <lineage>
        <taxon>Eukaryota</taxon>
        <taxon>Sar</taxon>
        <taxon>Stramenopiles</taxon>
        <taxon>Ochrophyta</taxon>
        <taxon>Bacillariophyta</taxon>
        <taxon>Bacillariophyceae</taxon>
        <taxon>Bacillariophycidae</taxon>
        <taxon>Naviculales</taxon>
        <taxon>Naviculaceae</taxon>
        <taxon>Seminavis</taxon>
    </lineage>
</organism>
<feature type="compositionally biased region" description="Basic and acidic residues" evidence="1">
    <location>
        <begin position="9"/>
        <end position="34"/>
    </location>
</feature>
<reference evidence="2" key="1">
    <citation type="submission" date="2020-06" db="EMBL/GenBank/DDBJ databases">
        <authorList>
            <consortium name="Plant Systems Biology data submission"/>
        </authorList>
    </citation>
    <scope>NUCLEOTIDE SEQUENCE</scope>
    <source>
        <strain evidence="2">D6</strain>
    </source>
</reference>
<comment type="caution">
    <text evidence="2">The sequence shown here is derived from an EMBL/GenBank/DDBJ whole genome shotgun (WGS) entry which is preliminary data.</text>
</comment>
<gene>
    <name evidence="2" type="ORF">SEMRO_540_G162940.1</name>
</gene>
<dbReference type="SUPFAM" id="SSF52087">
    <property type="entry name" value="CRAL/TRIO domain"/>
    <property type="match status" value="1"/>
</dbReference>
<dbReference type="EMBL" id="CAICTM010000539">
    <property type="protein sequence ID" value="CAB9512513.1"/>
    <property type="molecule type" value="Genomic_DNA"/>
</dbReference>
<name>A0A9N8HEZ2_9STRA</name>
<protein>
    <submittedName>
        <fullName evidence="2">Uncharacterized protein</fullName>
    </submittedName>
</protein>
<evidence type="ECO:0000313" key="3">
    <source>
        <dbReference type="Proteomes" id="UP001153069"/>
    </source>
</evidence>
<feature type="region of interest" description="Disordered" evidence="1">
    <location>
        <begin position="1"/>
        <end position="53"/>
    </location>
</feature>
<proteinExistence type="predicted"/>